<keyword evidence="3" id="KW-0804">Transcription</keyword>
<dbReference type="Proteomes" id="UP000008385">
    <property type="component" value="Chromosome"/>
</dbReference>
<evidence type="ECO:0000259" key="4">
    <source>
        <dbReference type="PROSITE" id="PS01124"/>
    </source>
</evidence>
<dbReference type="InterPro" id="IPR018060">
    <property type="entry name" value="HTH_AraC"/>
</dbReference>
<dbReference type="PROSITE" id="PS01124">
    <property type="entry name" value="HTH_ARAC_FAMILY_2"/>
    <property type="match status" value="1"/>
</dbReference>
<dbReference type="Gene3D" id="1.10.10.60">
    <property type="entry name" value="Homeodomain-like"/>
    <property type="match status" value="2"/>
</dbReference>
<organism evidence="5 6">
    <name type="scientific">Ramlibacter tataouinensis (strain ATCC BAA-407 / DSM 14655 / LMG 21543 / TTB310)</name>
    <dbReference type="NCBI Taxonomy" id="365046"/>
    <lineage>
        <taxon>Bacteria</taxon>
        <taxon>Pseudomonadati</taxon>
        <taxon>Pseudomonadota</taxon>
        <taxon>Betaproteobacteria</taxon>
        <taxon>Burkholderiales</taxon>
        <taxon>Comamonadaceae</taxon>
        <taxon>Ramlibacter</taxon>
    </lineage>
</organism>
<keyword evidence="1" id="KW-0805">Transcription regulation</keyword>
<dbReference type="HOGENOM" id="CLU_000445_88_3_4"/>
<evidence type="ECO:0000313" key="5">
    <source>
        <dbReference type="EMBL" id="AEG94067.1"/>
    </source>
</evidence>
<dbReference type="InterPro" id="IPR009057">
    <property type="entry name" value="Homeodomain-like_sf"/>
</dbReference>
<gene>
    <name evidence="5" type="ordered locus">Rta_29630</name>
</gene>
<evidence type="ECO:0000256" key="2">
    <source>
        <dbReference type="ARBA" id="ARBA00023125"/>
    </source>
</evidence>
<evidence type="ECO:0000256" key="1">
    <source>
        <dbReference type="ARBA" id="ARBA00023015"/>
    </source>
</evidence>
<dbReference type="GO" id="GO:0043565">
    <property type="term" value="F:sequence-specific DNA binding"/>
    <property type="evidence" value="ECO:0007669"/>
    <property type="project" value="InterPro"/>
</dbReference>
<name>F5Y6J3_RAMTT</name>
<dbReference type="Pfam" id="PF12833">
    <property type="entry name" value="HTH_18"/>
    <property type="match status" value="1"/>
</dbReference>
<dbReference type="KEGG" id="rta:Rta_29630"/>
<dbReference type="STRING" id="365046.Rta_29630"/>
<accession>F5Y6J3</accession>
<dbReference type="SMART" id="SM00342">
    <property type="entry name" value="HTH_ARAC"/>
    <property type="match status" value="1"/>
</dbReference>
<dbReference type="SUPFAM" id="SSF46689">
    <property type="entry name" value="Homeodomain-like"/>
    <property type="match status" value="2"/>
</dbReference>
<protein>
    <submittedName>
        <fullName evidence="5">Transcriptional regulator, AraC family-like protein</fullName>
    </submittedName>
</protein>
<dbReference type="PATRIC" id="fig|365046.3.peg.3032"/>
<dbReference type="OrthoDB" id="9816011at2"/>
<proteinExistence type="predicted"/>
<dbReference type="PANTHER" id="PTHR43280:SF27">
    <property type="entry name" value="TRANSCRIPTIONAL REGULATOR MTLR"/>
    <property type="match status" value="1"/>
</dbReference>
<dbReference type="AlphaFoldDB" id="F5Y6J3"/>
<reference evidence="6" key="1">
    <citation type="submission" date="2006-01" db="EMBL/GenBank/DDBJ databases">
        <title>Genome of the cyst-dividing bacterium Ramlibacter tataouinensis.</title>
        <authorList>
            <person name="Barakat M."/>
            <person name="Ortet P."/>
            <person name="De Luca G."/>
            <person name="Jourlin-Castelli C."/>
            <person name="Ansaldi M."/>
            <person name="Py B."/>
            <person name="Fichant G."/>
            <person name="Coutinho P."/>
            <person name="Voulhoux R."/>
            <person name="Bastien O."/>
            <person name="Roy S."/>
            <person name="Marechal E."/>
            <person name="Henrissat B."/>
            <person name="Quentin Y."/>
            <person name="Noirot P."/>
            <person name="Filloux A."/>
            <person name="Mejean V."/>
            <person name="DuBow M."/>
            <person name="Barras F."/>
            <person name="Heulin T."/>
        </authorList>
    </citation>
    <scope>NUCLEOTIDE SEQUENCE [LARGE SCALE GENOMIC DNA]</scope>
    <source>
        <strain evidence="6">ATCC BAA-407 / DSM 14655 / LMG 21543 / TTB310</strain>
    </source>
</reference>
<feature type="domain" description="HTH araC/xylS-type" evidence="4">
    <location>
        <begin position="203"/>
        <end position="301"/>
    </location>
</feature>
<dbReference type="eggNOG" id="COG4977">
    <property type="taxonomic scope" value="Bacteria"/>
</dbReference>
<keyword evidence="6" id="KW-1185">Reference proteome</keyword>
<dbReference type="GO" id="GO:0003700">
    <property type="term" value="F:DNA-binding transcription factor activity"/>
    <property type="evidence" value="ECO:0007669"/>
    <property type="project" value="InterPro"/>
</dbReference>
<evidence type="ECO:0000256" key="3">
    <source>
        <dbReference type="ARBA" id="ARBA00023163"/>
    </source>
</evidence>
<sequence length="310" mass="35143">MTEHVHLPRLKHPEFEHPFSRDPSLGYEAPDESTVIHCVAHGFPSPLARWHCHDEYELHLIIASAGRAFVGDYIGDFEPGHLVLTGPRLPHNWISYELPAEGLKVRDLGIQFPHAPIEAAMKALPEMAEVLPLLERARHGIEFFGLADAAQAHWHHVKGAKGLARLTAFCQYMTDLVRCKDYRLLSHAHVLTPDENVQFDLIDAVMHRVLGDLAKPVSMQEMASSLGMGHQQFARLFRRSTGGTLTDFVNRIRVNYACKLLMESDHTISRVCYEAGFNNVSNFNRRFMEIKGITPSGYRKLSHNRFGQKH</sequence>
<evidence type="ECO:0000313" key="6">
    <source>
        <dbReference type="Proteomes" id="UP000008385"/>
    </source>
</evidence>
<dbReference type="PANTHER" id="PTHR43280">
    <property type="entry name" value="ARAC-FAMILY TRANSCRIPTIONAL REGULATOR"/>
    <property type="match status" value="1"/>
</dbReference>
<dbReference type="EMBL" id="CP000245">
    <property type="protein sequence ID" value="AEG94067.1"/>
    <property type="molecule type" value="Genomic_DNA"/>
</dbReference>
<dbReference type="CDD" id="cd06976">
    <property type="entry name" value="cupin_MtlR-like_N"/>
    <property type="match status" value="1"/>
</dbReference>
<keyword evidence="2" id="KW-0238">DNA-binding</keyword>
<reference evidence="5 6" key="2">
    <citation type="journal article" date="2011" name="PLoS ONE">
        <title>The Cyst-Dividing Bacterium Ramlibacter tataouinensis TTB310 Genome Reveals a Well-Stocked Toolbox for Adaptation to a Desert Environment.</title>
        <authorList>
            <person name="De Luca G."/>
            <person name="Barakat M."/>
            <person name="Ortet P."/>
            <person name="Fochesato S."/>
            <person name="Jourlin-Castelli C."/>
            <person name="Ansaldi M."/>
            <person name="Py B."/>
            <person name="Fichant G."/>
            <person name="Coutinho P.M."/>
            <person name="Voulhoux R."/>
            <person name="Bastien O."/>
            <person name="Marechal E."/>
            <person name="Henrissat B."/>
            <person name="Quentin Y."/>
            <person name="Noirot P."/>
            <person name="Filloux A."/>
            <person name="Mejean V."/>
            <person name="Dubow M.S."/>
            <person name="Barras F."/>
            <person name="Barbe V."/>
            <person name="Weissenbach J."/>
            <person name="Mihalcescu I."/>
            <person name="Vermeglio A."/>
            <person name="Achouak W."/>
            <person name="Heulin T."/>
        </authorList>
    </citation>
    <scope>NUCLEOTIDE SEQUENCE [LARGE SCALE GENOMIC DNA]</scope>
    <source>
        <strain evidence="6">ATCC BAA-407 / DSM 14655 / LMG 21543 / TTB310</strain>
    </source>
</reference>
<dbReference type="RefSeq" id="WP_013902298.1">
    <property type="nucleotide sequence ID" value="NC_015677.1"/>
</dbReference>